<proteinExistence type="predicted"/>
<evidence type="ECO:0000313" key="4">
    <source>
        <dbReference type="Proteomes" id="UP000241690"/>
    </source>
</evidence>
<sequence>MLLDHLLLLLLDIVTATLVVGILVAGYFTLDKSQFDQRSFPGSIFSLTRYYLTDPCRPHRDGGLPHGGCIRLVRINSTADADIVLSWSVFPLVAAPAYHALSYTWGFARGVPEHEDPVFRYKGQHGVPTSMPKNLFLALNRIIKLDEGTYYWIDSLCIDQDNTRERSEQVSMMKEIYEHAAVVDVWLGPTTDSEAKALDLV</sequence>
<dbReference type="AlphaFoldDB" id="A0A2T4ABQ9"/>
<dbReference type="InterPro" id="IPR010730">
    <property type="entry name" value="HET"/>
</dbReference>
<keyword evidence="1" id="KW-0812">Transmembrane</keyword>
<dbReference type="PANTHER" id="PTHR24148:SF64">
    <property type="entry name" value="HETEROKARYON INCOMPATIBILITY DOMAIN-CONTAINING PROTEIN"/>
    <property type="match status" value="1"/>
</dbReference>
<dbReference type="Proteomes" id="UP000241690">
    <property type="component" value="Unassembled WGS sequence"/>
</dbReference>
<keyword evidence="4" id="KW-1185">Reference proteome</keyword>
<feature type="domain" description="Heterokaryon incompatibility" evidence="2">
    <location>
        <begin position="98"/>
        <end position="196"/>
    </location>
</feature>
<feature type="transmembrane region" description="Helical" evidence="1">
    <location>
        <begin position="6"/>
        <end position="30"/>
    </location>
</feature>
<dbReference type="GeneID" id="36632045"/>
<evidence type="ECO:0000256" key="1">
    <source>
        <dbReference type="SAM" id="Phobius"/>
    </source>
</evidence>
<gene>
    <name evidence="3" type="ORF">M431DRAFT_84690</name>
</gene>
<evidence type="ECO:0000259" key="2">
    <source>
        <dbReference type="Pfam" id="PF06985"/>
    </source>
</evidence>
<dbReference type="STRING" id="983964.A0A2T4ABQ9"/>
<keyword evidence="1" id="KW-1133">Transmembrane helix</keyword>
<protein>
    <recommendedName>
        <fullName evidence="2">Heterokaryon incompatibility domain-containing protein</fullName>
    </recommendedName>
</protein>
<dbReference type="RefSeq" id="XP_024774196.1">
    <property type="nucleotide sequence ID" value="XM_024923462.1"/>
</dbReference>
<evidence type="ECO:0000313" key="3">
    <source>
        <dbReference type="EMBL" id="PTB54519.1"/>
    </source>
</evidence>
<feature type="non-terminal residue" evidence="3">
    <location>
        <position position="201"/>
    </location>
</feature>
<reference evidence="3 4" key="1">
    <citation type="submission" date="2016-07" db="EMBL/GenBank/DDBJ databases">
        <title>Multiple horizontal gene transfer events from other fungi enriched the ability of initially mycotrophic Trichoderma (Ascomycota) to feed on dead plant biomass.</title>
        <authorList>
            <consortium name="DOE Joint Genome Institute"/>
            <person name="Aerts A."/>
            <person name="Atanasova L."/>
            <person name="Chenthamara K."/>
            <person name="Zhang J."/>
            <person name="Grujic M."/>
            <person name="Henrissat B."/>
            <person name="Kuo A."/>
            <person name="Salamov A."/>
            <person name="Lipzen A."/>
            <person name="Labutti K."/>
            <person name="Barry K."/>
            <person name="Miao Y."/>
            <person name="Rahimi M.J."/>
            <person name="Shen Q."/>
            <person name="Grigoriev I.V."/>
            <person name="Kubicek C.P."/>
            <person name="Druzhinina I.S."/>
        </authorList>
    </citation>
    <scope>NUCLEOTIDE SEQUENCE [LARGE SCALE GENOMIC DNA]</scope>
    <source>
        <strain evidence="3 4">CBS 226.95</strain>
    </source>
</reference>
<dbReference type="PANTHER" id="PTHR24148">
    <property type="entry name" value="ANKYRIN REPEAT DOMAIN-CONTAINING PROTEIN 39 HOMOLOG-RELATED"/>
    <property type="match status" value="1"/>
</dbReference>
<dbReference type="InterPro" id="IPR052895">
    <property type="entry name" value="HetReg/Transcr_Mod"/>
</dbReference>
<keyword evidence="1" id="KW-0472">Membrane</keyword>
<organism evidence="3 4">
    <name type="scientific">Trichoderma harzianum CBS 226.95</name>
    <dbReference type="NCBI Taxonomy" id="983964"/>
    <lineage>
        <taxon>Eukaryota</taxon>
        <taxon>Fungi</taxon>
        <taxon>Dikarya</taxon>
        <taxon>Ascomycota</taxon>
        <taxon>Pezizomycotina</taxon>
        <taxon>Sordariomycetes</taxon>
        <taxon>Hypocreomycetidae</taxon>
        <taxon>Hypocreales</taxon>
        <taxon>Hypocreaceae</taxon>
        <taxon>Trichoderma</taxon>
    </lineage>
</organism>
<dbReference type="Pfam" id="PF06985">
    <property type="entry name" value="HET"/>
    <property type="match status" value="1"/>
</dbReference>
<name>A0A2T4ABQ9_TRIHA</name>
<accession>A0A2T4ABQ9</accession>
<dbReference type="EMBL" id="KZ679680">
    <property type="protein sequence ID" value="PTB54519.1"/>
    <property type="molecule type" value="Genomic_DNA"/>
</dbReference>